<accession>A0A1L9QKK7</accession>
<evidence type="ECO:0000313" key="2">
    <source>
        <dbReference type="EMBL" id="OJJ16508.1"/>
    </source>
</evidence>
<proteinExistence type="predicted"/>
<dbReference type="AlphaFoldDB" id="A0A1L9QKK7"/>
<keyword evidence="1" id="KW-0472">Membrane</keyword>
<reference evidence="2" key="1">
    <citation type="submission" date="2016-10" db="EMBL/GenBank/DDBJ databases">
        <title>CRISPR-Cas defence system in Roseofilum reptotaenium: evidence of a bacteriophage-cyanobacterium arms race in the coral black band disease.</title>
        <authorList>
            <person name="Buerger P."/>
            <person name="Wood-Charlson E.M."/>
            <person name="Weynberg K.D."/>
            <person name="Willis B."/>
            <person name="Van Oppen M.J."/>
        </authorList>
    </citation>
    <scope>NUCLEOTIDE SEQUENCE [LARGE SCALE GENOMIC DNA]</scope>
    <source>
        <strain evidence="2">AO1-A</strain>
    </source>
</reference>
<comment type="caution">
    <text evidence="2">The sequence shown here is derived from an EMBL/GenBank/DDBJ whole genome shotgun (WGS) entry which is preliminary data.</text>
</comment>
<keyword evidence="1" id="KW-1133">Transmembrane helix</keyword>
<evidence type="ECO:0000313" key="3">
    <source>
        <dbReference type="Proteomes" id="UP000183940"/>
    </source>
</evidence>
<dbReference type="STRING" id="1925591.BI308_23595"/>
<feature type="transmembrane region" description="Helical" evidence="1">
    <location>
        <begin position="6"/>
        <end position="28"/>
    </location>
</feature>
<keyword evidence="3" id="KW-1185">Reference proteome</keyword>
<gene>
    <name evidence="2" type="ORF">BI308_23595</name>
</gene>
<organism evidence="2 3">
    <name type="scientific">Roseofilum reptotaenium AO1-A</name>
    <dbReference type="NCBI Taxonomy" id="1925591"/>
    <lineage>
        <taxon>Bacteria</taxon>
        <taxon>Bacillati</taxon>
        <taxon>Cyanobacteriota</taxon>
        <taxon>Cyanophyceae</taxon>
        <taxon>Desertifilales</taxon>
        <taxon>Desertifilaceae</taxon>
        <taxon>Roseofilum</taxon>
    </lineage>
</organism>
<keyword evidence="1" id="KW-0812">Transmembrane</keyword>
<dbReference type="EMBL" id="MLAW01000064">
    <property type="protein sequence ID" value="OJJ16508.1"/>
    <property type="molecule type" value="Genomic_DNA"/>
</dbReference>
<evidence type="ECO:0000256" key="1">
    <source>
        <dbReference type="SAM" id="Phobius"/>
    </source>
</evidence>
<sequence length="120" mass="13429">MPIVPIVWVIAGAFAAGAGVGAVVAVFWDEIKAWASRVLGYILDAINYVIEVTSDAITYIAKEGARVYKRVVVYVRNIRTGGTRKEIREEEIVEEDLPYDIQSQLEYKANIQIEILRQAT</sequence>
<protein>
    <submittedName>
        <fullName evidence="2">Uncharacterized protein</fullName>
    </submittedName>
</protein>
<name>A0A1L9QKK7_9CYAN</name>
<dbReference type="Proteomes" id="UP000183940">
    <property type="component" value="Unassembled WGS sequence"/>
</dbReference>